<dbReference type="RefSeq" id="WP_012900183.1">
    <property type="nucleotide sequence ID" value="NC_013665.1"/>
</dbReference>
<dbReference type="eggNOG" id="arCOG02123">
    <property type="taxonomic scope" value="Archaea"/>
</dbReference>
<dbReference type="InParanoid" id="D1YYI2"/>
<protein>
    <recommendedName>
        <fullName evidence="3">HEPN domain-containing protein</fullName>
    </recommendedName>
</protein>
<evidence type="ECO:0008006" key="3">
    <source>
        <dbReference type="Google" id="ProtNLM"/>
    </source>
</evidence>
<dbReference type="Proteomes" id="UP000001882">
    <property type="component" value="Chromosome"/>
</dbReference>
<dbReference type="AlphaFoldDB" id="D1YYI2"/>
<organism evidence="1 2">
    <name type="scientific">Methanocella paludicola (strain DSM 17711 / JCM 13418 / NBRC 101707 / SANAE)</name>
    <dbReference type="NCBI Taxonomy" id="304371"/>
    <lineage>
        <taxon>Archaea</taxon>
        <taxon>Methanobacteriati</taxon>
        <taxon>Methanobacteriota</taxon>
        <taxon>Stenosarchaea group</taxon>
        <taxon>Methanomicrobia</taxon>
        <taxon>Methanocellales</taxon>
        <taxon>Methanocellaceae</taxon>
        <taxon>Methanocella</taxon>
    </lineage>
</organism>
<gene>
    <name evidence="1" type="ordered locus">MCP_1432</name>
</gene>
<evidence type="ECO:0000313" key="2">
    <source>
        <dbReference type="Proteomes" id="UP000001882"/>
    </source>
</evidence>
<reference evidence="1 2" key="2">
    <citation type="journal article" date="2008" name="Int. J. Syst. Evol. Microbiol.">
        <title>Methanocella paludicola gen. nov., sp. nov., a methane-producing archaeon, the first isolate of the lineage 'Rice Cluster I', and proposal of the new archaeal order Methanocellales ord. nov.</title>
        <authorList>
            <person name="Sakai S."/>
            <person name="Imachi H."/>
            <person name="Hanada S."/>
            <person name="Ohashi A."/>
            <person name="Harada H."/>
            <person name="Kamagata Y."/>
        </authorList>
    </citation>
    <scope>NUCLEOTIDE SEQUENCE [LARGE SCALE GENOMIC DNA]</scope>
    <source>
        <strain evidence="2">DSM 17711 / JCM 13418 / NBRC 101707 / SANAE</strain>
    </source>
</reference>
<dbReference type="STRING" id="304371.MCP_1432"/>
<evidence type="ECO:0000313" key="1">
    <source>
        <dbReference type="EMBL" id="BAI61504.1"/>
    </source>
</evidence>
<reference evidence="1 2" key="1">
    <citation type="journal article" date="2007" name="Appl. Environ. Microbiol.">
        <title>Isolation of key methanogens for global methane emission from rice paddy fields: a novel isolate affiliated with the clone cluster rice cluster I.</title>
        <authorList>
            <person name="Sakai S."/>
            <person name="Imachi H."/>
            <person name="Sekiguchi Y."/>
            <person name="Ohashi A."/>
            <person name="Harada H."/>
            <person name="Kamagata Y."/>
        </authorList>
    </citation>
    <scope>NUCLEOTIDE SEQUENCE [LARGE SCALE GENOMIC DNA]</scope>
    <source>
        <strain evidence="2">DSM 17711 / JCM 13418 / NBRC 101707 / SANAE</strain>
    </source>
</reference>
<dbReference type="EMBL" id="AP011532">
    <property type="protein sequence ID" value="BAI61504.1"/>
    <property type="molecule type" value="Genomic_DNA"/>
</dbReference>
<sequence>MVYHGISFKDYITRGDVKETWKDHGAARAMFEKAQRRLKCIKSLTIDEECATFIFEDLYEVIRECAHSIMFADGYRTTDSHEACVAFINDRYKAVFGDSLVDDFDRYRKTRNDSKYRFSYVNTVIANEGLGSAEEFVRITALILNPKINR</sequence>
<proteinExistence type="predicted"/>
<dbReference type="Gene3D" id="1.20.120.330">
    <property type="entry name" value="Nucleotidyltransferases domain 2"/>
    <property type="match status" value="1"/>
</dbReference>
<accession>D1YYI2</accession>
<reference evidence="2" key="3">
    <citation type="journal article" date="2011" name="PLoS ONE">
        <title>Genome sequence of a mesophilic hydrogenotrophic methanogen Methanocella paludicola, the first cultivated representative of the order Methanocellales.</title>
        <authorList>
            <person name="Sakai S."/>
            <person name="Takaki Y."/>
            <person name="Shimamura S."/>
            <person name="Sekine M."/>
            <person name="Tajima T."/>
            <person name="Kosugi H."/>
            <person name="Ichikawa N."/>
            <person name="Tasumi E."/>
            <person name="Hiraki A.T."/>
            <person name="Shimizu A."/>
            <person name="Kato Y."/>
            <person name="Nishiko R."/>
            <person name="Mori K."/>
            <person name="Fujita N."/>
            <person name="Imachi H."/>
            <person name="Takai K."/>
        </authorList>
    </citation>
    <scope>NUCLEOTIDE SEQUENCE [LARGE SCALE GENOMIC DNA]</scope>
    <source>
        <strain evidence="2">DSM 17711 / JCM 13418 / NBRC 101707 / SANAE</strain>
    </source>
</reference>
<name>D1YYI2_METPS</name>
<keyword evidence="2" id="KW-1185">Reference proteome</keyword>
<dbReference type="OrthoDB" id="150966at2157"/>
<dbReference type="KEGG" id="mpd:MCP_1432"/>
<dbReference type="GeneID" id="8681388"/>